<organism evidence="1 2">
    <name type="scientific">Coptotermes formosanus</name>
    <name type="common">Formosan subterranean termite</name>
    <dbReference type="NCBI Taxonomy" id="36987"/>
    <lineage>
        <taxon>Eukaryota</taxon>
        <taxon>Metazoa</taxon>
        <taxon>Ecdysozoa</taxon>
        <taxon>Arthropoda</taxon>
        <taxon>Hexapoda</taxon>
        <taxon>Insecta</taxon>
        <taxon>Pterygota</taxon>
        <taxon>Neoptera</taxon>
        <taxon>Polyneoptera</taxon>
        <taxon>Dictyoptera</taxon>
        <taxon>Blattodea</taxon>
        <taxon>Blattoidea</taxon>
        <taxon>Termitoidae</taxon>
        <taxon>Rhinotermitidae</taxon>
        <taxon>Coptotermes</taxon>
    </lineage>
</organism>
<dbReference type="PANTHER" id="PTHR11439">
    <property type="entry name" value="GAG-POL-RELATED RETROTRANSPOSON"/>
    <property type="match status" value="1"/>
</dbReference>
<dbReference type="OrthoDB" id="8030761at2759"/>
<evidence type="ECO:0000313" key="1">
    <source>
        <dbReference type="EMBL" id="GFG33339.1"/>
    </source>
</evidence>
<dbReference type="InParanoid" id="A0A6L2PL90"/>
<dbReference type="EMBL" id="BLKM01008356">
    <property type="protein sequence ID" value="GFG33339.1"/>
    <property type="molecule type" value="Genomic_DNA"/>
</dbReference>
<dbReference type="CDD" id="cd09272">
    <property type="entry name" value="RNase_HI_RT_Ty1"/>
    <property type="match status" value="1"/>
</dbReference>
<name>A0A6L2PL90_COPFO</name>
<dbReference type="AlphaFoldDB" id="A0A6L2PL90"/>
<comment type="caution">
    <text evidence="1">The sequence shown here is derived from an EMBL/GenBank/DDBJ whole genome shotgun (WGS) entry which is preliminary data.</text>
</comment>
<reference evidence="2" key="1">
    <citation type="submission" date="2020-01" db="EMBL/GenBank/DDBJ databases">
        <title>Draft genome sequence of the Termite Coptotermes fromosanus.</title>
        <authorList>
            <person name="Itakura S."/>
            <person name="Yosikawa Y."/>
            <person name="Umezawa K."/>
        </authorList>
    </citation>
    <scope>NUCLEOTIDE SEQUENCE [LARGE SCALE GENOMIC DNA]</scope>
</reference>
<evidence type="ECO:0000313" key="2">
    <source>
        <dbReference type="Proteomes" id="UP000502823"/>
    </source>
</evidence>
<accession>A0A6L2PL90</accession>
<gene>
    <name evidence="1" type="ORF">Cfor_09983</name>
</gene>
<dbReference type="Proteomes" id="UP000502823">
    <property type="component" value="Unassembled WGS sequence"/>
</dbReference>
<proteinExistence type="predicted"/>
<sequence length="142" mass="16406">MKRVISDRRRSMTSRTGHLCLRSFERDSLNLKYEAEFIAASDGAKELLWLKRLLGEIGENGSEVPTLYVDNASAVKLARNPEFRKRSKHIEVRYYFVCECYQDGQIGVEHIDGLKQLADVLTIPLDRTRVETLGNDVRVREY</sequence>
<keyword evidence="2" id="KW-1185">Reference proteome</keyword>
<protein>
    <submittedName>
        <fullName evidence="1">Uncharacterized protein</fullName>
    </submittedName>
</protein>